<feature type="transmembrane region" description="Helical" evidence="1">
    <location>
        <begin position="12"/>
        <end position="30"/>
    </location>
</feature>
<name>A0A1I8F1C0_9PLAT</name>
<dbReference type="Proteomes" id="UP000095280">
    <property type="component" value="Unplaced"/>
</dbReference>
<keyword evidence="2" id="KW-1185">Reference proteome</keyword>
<evidence type="ECO:0000313" key="2">
    <source>
        <dbReference type="Proteomes" id="UP000095280"/>
    </source>
</evidence>
<sequence length="94" mass="10461">MRILPNAGNQNLAVLIVLSSLPHLAFYRVYGIGYLLKLGSLTELRASDFFILSYGGLRGAIALALSLMLDRGHYKFANHFFACTMMMVLLTCFI</sequence>
<evidence type="ECO:0000256" key="1">
    <source>
        <dbReference type="SAM" id="Phobius"/>
    </source>
</evidence>
<organism evidence="2 3">
    <name type="scientific">Macrostomum lignano</name>
    <dbReference type="NCBI Taxonomy" id="282301"/>
    <lineage>
        <taxon>Eukaryota</taxon>
        <taxon>Metazoa</taxon>
        <taxon>Spiralia</taxon>
        <taxon>Lophotrochozoa</taxon>
        <taxon>Platyhelminthes</taxon>
        <taxon>Rhabditophora</taxon>
        <taxon>Macrostomorpha</taxon>
        <taxon>Macrostomida</taxon>
        <taxon>Macrostomidae</taxon>
        <taxon>Macrostomum</taxon>
    </lineage>
</organism>
<feature type="transmembrane region" description="Helical" evidence="1">
    <location>
        <begin position="76"/>
        <end position="93"/>
    </location>
</feature>
<reference evidence="3" key="1">
    <citation type="submission" date="2016-11" db="UniProtKB">
        <authorList>
            <consortium name="WormBaseParasite"/>
        </authorList>
    </citation>
    <scope>IDENTIFICATION</scope>
</reference>
<keyword evidence="1" id="KW-1133">Transmembrane helix</keyword>
<evidence type="ECO:0000313" key="3">
    <source>
        <dbReference type="WBParaSite" id="maker-unitig_11220-snap-gene-0.3-mRNA-1"/>
    </source>
</evidence>
<feature type="transmembrane region" description="Helical" evidence="1">
    <location>
        <begin position="50"/>
        <end position="69"/>
    </location>
</feature>
<dbReference type="WBParaSite" id="maker-unitig_11220-snap-gene-0.3-mRNA-1">
    <property type="protein sequence ID" value="maker-unitig_11220-snap-gene-0.3-mRNA-1"/>
    <property type="gene ID" value="maker-unitig_11220-snap-gene-0.3"/>
</dbReference>
<keyword evidence="1" id="KW-0472">Membrane</keyword>
<keyword evidence="1" id="KW-0812">Transmembrane</keyword>
<proteinExistence type="predicted"/>
<dbReference type="AlphaFoldDB" id="A0A1I8F1C0"/>
<accession>A0A1I8F1C0</accession>
<protein>
    <submittedName>
        <fullName evidence="3">MFS_1_like domain-containing protein</fullName>
    </submittedName>
</protein>